<feature type="domain" description="Fe2OG dioxygenase" evidence="9">
    <location>
        <begin position="641"/>
        <end position="734"/>
    </location>
</feature>
<dbReference type="SMART" id="SM00702">
    <property type="entry name" value="P4Hc"/>
    <property type="match status" value="1"/>
</dbReference>
<keyword evidence="5" id="KW-0560">Oxidoreductase</keyword>
<proteinExistence type="predicted"/>
<gene>
    <name evidence="10" type="ORF">ABEB36_011953</name>
</gene>
<evidence type="ECO:0000256" key="6">
    <source>
        <dbReference type="ARBA" id="ARBA00023004"/>
    </source>
</evidence>
<protein>
    <recommendedName>
        <fullName evidence="9">Fe2OG dioxygenase domain-containing protein</fullName>
    </recommendedName>
</protein>
<dbReference type="Pfam" id="PF25342">
    <property type="entry name" value="GT_PLOD"/>
    <property type="match status" value="1"/>
</dbReference>
<dbReference type="GO" id="GO:0051213">
    <property type="term" value="F:dioxygenase activity"/>
    <property type="evidence" value="ECO:0007669"/>
    <property type="project" value="UniProtKB-KW"/>
</dbReference>
<evidence type="ECO:0000256" key="7">
    <source>
        <dbReference type="ARBA" id="ARBA00023180"/>
    </source>
</evidence>
<comment type="cofactor">
    <cofactor evidence="1">
        <name>L-ascorbate</name>
        <dbReference type="ChEBI" id="CHEBI:38290"/>
    </cofactor>
</comment>
<dbReference type="Pfam" id="PF03171">
    <property type="entry name" value="2OG-FeII_Oxy"/>
    <property type="match status" value="1"/>
</dbReference>
<evidence type="ECO:0000256" key="3">
    <source>
        <dbReference type="ARBA" id="ARBA00022729"/>
    </source>
</evidence>
<evidence type="ECO:0000256" key="5">
    <source>
        <dbReference type="ARBA" id="ARBA00023002"/>
    </source>
</evidence>
<dbReference type="Proteomes" id="UP001566132">
    <property type="component" value="Unassembled WGS sequence"/>
</dbReference>
<dbReference type="InterPro" id="IPR005123">
    <property type="entry name" value="Oxoglu/Fe-dep_dioxygenase_dom"/>
</dbReference>
<evidence type="ECO:0000256" key="8">
    <source>
        <dbReference type="SAM" id="SignalP"/>
    </source>
</evidence>
<evidence type="ECO:0000256" key="2">
    <source>
        <dbReference type="ARBA" id="ARBA00022723"/>
    </source>
</evidence>
<dbReference type="InterPro" id="IPR006620">
    <property type="entry name" value="Pro_4_hyd_alph"/>
</dbReference>
<dbReference type="PROSITE" id="PS51471">
    <property type="entry name" value="FE2OG_OXY"/>
    <property type="match status" value="1"/>
</dbReference>
<dbReference type="EMBL" id="JBDJPC010000009">
    <property type="protein sequence ID" value="KAL1491344.1"/>
    <property type="molecule type" value="Genomic_DNA"/>
</dbReference>
<dbReference type="PANTHER" id="PTHR10730">
    <property type="entry name" value="PROCOLLAGEN-LYSINE,2-OXOGLUTARATE 5-DIOXYGENASE/GLYCOSYLTRANSFERASE 25 FAMILY MEMBER"/>
    <property type="match status" value="1"/>
</dbReference>
<evidence type="ECO:0000313" key="10">
    <source>
        <dbReference type="EMBL" id="KAL1491344.1"/>
    </source>
</evidence>
<dbReference type="InterPro" id="IPR057589">
    <property type="entry name" value="GT_PLOD"/>
</dbReference>
<sequence>MKQNTAIFLLITLIKLTITSAIKDDILVFTVATNETDGFERYIDSAKKFSITPIVLGKGEKWKGGDMRRLGGGWKINLLKAALEQYHDNENEKIVLFTDAYDVIFLGQLGEIVQRFKNTGAQVLFGAEPFCWPNVELAPQYPEVSKGQRFLNSGMYIGYFPQIKNILNKKPIEDTEDDQLYFTQLYLDKDFRESQGIKLDHLNEIFQNMNGVSDTLEIKSVESKESGPETYFLKNIETSTEPLIVHGNGPSKLNLNYLSNYLPNGVWNSLDGCVQCKTNEIRLDKFKQKQWPLVYLALFIEMNTPFLEGFFKKINQLEYPKDKIHLFIHNAMKFHSDDVSSFIDVHGHQYLSVKQIRPQDGTTEWAARDLSLDQCSLKNCDVYFAVDSIAHIDNPFTLKLLIEQNRSVVAPMLVRPGKAWSNFWGSLTKDGFYARSNDYMDIVFSQKKGLWNVPFINSAYLINATLLKRYDRLKLTYNAPNVDADMAFCRNLRDLDVFMYVSNRVEFGHLINADTYDITRAEPDMYQIFENEQDWEEAFIHPEYSEHLNPEMKERQPCPDVYWSPVVTRKFCNALINMMESYGKWSSGKNEDERLEGGYEAVPTRDIHMNQVGWESHWLHFLQKYVRPLQEKIFLGYYNDPPKSLMNFVVRYKPDEQPSLRPHHDSSTYTINIALNQVGVDYEGGGCHFLRYNCSVTDTQLGWMLMHPGRLTHYHEGLIVTKGIRYIMVSFVDP</sequence>
<keyword evidence="6" id="KW-0408">Iron</keyword>
<reference evidence="10 11" key="1">
    <citation type="submission" date="2024-05" db="EMBL/GenBank/DDBJ databases">
        <title>Genetic variation in Jamaican populations of the coffee berry borer (Hypothenemus hampei).</title>
        <authorList>
            <person name="Errbii M."/>
            <person name="Myrie A."/>
        </authorList>
    </citation>
    <scope>NUCLEOTIDE SEQUENCE [LARGE SCALE GENOMIC DNA]</scope>
    <source>
        <strain evidence="10">JA-Hopewell-2020-01-JO</strain>
        <tissue evidence="10">Whole body</tissue>
    </source>
</reference>
<evidence type="ECO:0000259" key="9">
    <source>
        <dbReference type="PROSITE" id="PS51471"/>
    </source>
</evidence>
<dbReference type="AlphaFoldDB" id="A0ABD1EC88"/>
<evidence type="ECO:0000256" key="1">
    <source>
        <dbReference type="ARBA" id="ARBA00001961"/>
    </source>
</evidence>
<accession>A0ABD1EC88</accession>
<keyword evidence="4" id="KW-0223">Dioxygenase</keyword>
<feature type="chain" id="PRO_5044809527" description="Fe2OG dioxygenase domain-containing protein" evidence="8">
    <location>
        <begin position="22"/>
        <end position="734"/>
    </location>
</feature>
<feature type="signal peptide" evidence="8">
    <location>
        <begin position="1"/>
        <end position="21"/>
    </location>
</feature>
<evidence type="ECO:0000313" key="11">
    <source>
        <dbReference type="Proteomes" id="UP001566132"/>
    </source>
</evidence>
<evidence type="ECO:0000256" key="4">
    <source>
        <dbReference type="ARBA" id="ARBA00022964"/>
    </source>
</evidence>
<dbReference type="InterPro" id="IPR050757">
    <property type="entry name" value="Collagen_mod_GT25"/>
</dbReference>
<organism evidence="10 11">
    <name type="scientific">Hypothenemus hampei</name>
    <name type="common">Coffee berry borer</name>
    <dbReference type="NCBI Taxonomy" id="57062"/>
    <lineage>
        <taxon>Eukaryota</taxon>
        <taxon>Metazoa</taxon>
        <taxon>Ecdysozoa</taxon>
        <taxon>Arthropoda</taxon>
        <taxon>Hexapoda</taxon>
        <taxon>Insecta</taxon>
        <taxon>Pterygota</taxon>
        <taxon>Neoptera</taxon>
        <taxon>Endopterygota</taxon>
        <taxon>Coleoptera</taxon>
        <taxon>Polyphaga</taxon>
        <taxon>Cucujiformia</taxon>
        <taxon>Curculionidae</taxon>
        <taxon>Scolytinae</taxon>
        <taxon>Hypothenemus</taxon>
    </lineage>
</organism>
<name>A0ABD1EC88_HYPHA</name>
<keyword evidence="7" id="KW-0325">Glycoprotein</keyword>
<comment type="caution">
    <text evidence="10">The sequence shown here is derived from an EMBL/GenBank/DDBJ whole genome shotgun (WGS) entry which is preliminary data.</text>
</comment>
<dbReference type="PANTHER" id="PTHR10730:SF45">
    <property type="entry name" value="PROCOLLAGEN-LYSINE,2-OXOGLUTARATE 5-DIOXYGENASE"/>
    <property type="match status" value="1"/>
</dbReference>
<keyword evidence="3 8" id="KW-0732">Signal</keyword>
<dbReference type="InterPro" id="IPR044861">
    <property type="entry name" value="IPNS-like_FE2OG_OXY"/>
</dbReference>
<keyword evidence="2" id="KW-0479">Metal-binding</keyword>
<keyword evidence="11" id="KW-1185">Reference proteome</keyword>
<dbReference type="GO" id="GO:0046872">
    <property type="term" value="F:metal ion binding"/>
    <property type="evidence" value="ECO:0007669"/>
    <property type="project" value="UniProtKB-KW"/>
</dbReference>
<dbReference type="Gene3D" id="2.60.120.620">
    <property type="entry name" value="q2cbj1_9rhob like domain"/>
    <property type="match status" value="1"/>
</dbReference>